<keyword evidence="1" id="KW-0732">Signal</keyword>
<feature type="signal peptide" evidence="1">
    <location>
        <begin position="1"/>
        <end position="21"/>
    </location>
</feature>
<keyword evidence="3" id="KW-1185">Reference proteome</keyword>
<accession>A0A182KHV5</accession>
<name>A0A182KHV5_9DIPT</name>
<feature type="chain" id="PRO_5008125687" evidence="1">
    <location>
        <begin position="22"/>
        <end position="152"/>
    </location>
</feature>
<evidence type="ECO:0000313" key="3">
    <source>
        <dbReference type="Proteomes" id="UP000075881"/>
    </source>
</evidence>
<reference evidence="2" key="2">
    <citation type="submission" date="2020-05" db="UniProtKB">
        <authorList>
            <consortium name="EnsemblMetazoa"/>
        </authorList>
    </citation>
    <scope>IDENTIFICATION</scope>
    <source>
        <strain evidence="2">ACHKN1017</strain>
    </source>
</reference>
<evidence type="ECO:0000256" key="1">
    <source>
        <dbReference type="SAM" id="SignalP"/>
    </source>
</evidence>
<dbReference type="VEuPathDB" id="VectorBase:ACHR014062"/>
<proteinExistence type="predicted"/>
<evidence type="ECO:0000313" key="2">
    <source>
        <dbReference type="EnsemblMetazoa" id="ACHR014062-PA"/>
    </source>
</evidence>
<protein>
    <submittedName>
        <fullName evidence="2">Uncharacterized protein</fullName>
    </submittedName>
</protein>
<dbReference type="EnsemblMetazoa" id="ACHR014062-RA">
    <property type="protein sequence ID" value="ACHR014062-PA"/>
    <property type="gene ID" value="ACHR014062"/>
</dbReference>
<dbReference type="AlphaFoldDB" id="A0A182KHV5"/>
<reference evidence="3" key="1">
    <citation type="submission" date="2013-03" db="EMBL/GenBank/DDBJ databases">
        <title>The Genome Sequence of Anopheles christyi ACHKN1017.</title>
        <authorList>
            <consortium name="The Broad Institute Genomics Platform"/>
            <person name="Neafsey D.E."/>
            <person name="Besansky N."/>
            <person name="Walker B."/>
            <person name="Young S.K."/>
            <person name="Zeng Q."/>
            <person name="Gargeya S."/>
            <person name="Fitzgerald M."/>
            <person name="Haas B."/>
            <person name="Abouelleil A."/>
            <person name="Allen A.W."/>
            <person name="Alvarado L."/>
            <person name="Arachchi H.M."/>
            <person name="Berlin A.M."/>
            <person name="Chapman S.B."/>
            <person name="Gainer-Dewar J."/>
            <person name="Goldberg J."/>
            <person name="Griggs A."/>
            <person name="Gujja S."/>
            <person name="Hansen M."/>
            <person name="Howarth C."/>
            <person name="Imamovic A."/>
            <person name="Ireland A."/>
            <person name="Larimer J."/>
            <person name="McCowan C."/>
            <person name="Murphy C."/>
            <person name="Pearson M."/>
            <person name="Poon T.W."/>
            <person name="Priest M."/>
            <person name="Roberts A."/>
            <person name="Saif S."/>
            <person name="Shea T."/>
            <person name="Sisk P."/>
            <person name="Sykes S."/>
            <person name="Wortman J."/>
            <person name="Nusbaum C."/>
            <person name="Birren B."/>
        </authorList>
    </citation>
    <scope>NUCLEOTIDE SEQUENCE [LARGE SCALE GENOMIC DNA]</scope>
    <source>
        <strain evidence="3">ACHKN1017</strain>
    </source>
</reference>
<dbReference type="Proteomes" id="UP000075881">
    <property type="component" value="Unassembled WGS sequence"/>
</dbReference>
<sequence>MYSPFRIGVPPIALLMAVTSATGPAIKLVPISEVTGIVLGVRSTENDLTTFGCTRITVQIERKHWSIDLALVEHVVEYGHYSIDGNRLIGQSQNTIKLSGHKHQSGLLDGFGKRLLLHCYTTDRNRIGRQVARQTACTVLDVEGRTIFLERG</sequence>
<organism evidence="2 3">
    <name type="scientific">Anopheles christyi</name>
    <dbReference type="NCBI Taxonomy" id="43041"/>
    <lineage>
        <taxon>Eukaryota</taxon>
        <taxon>Metazoa</taxon>
        <taxon>Ecdysozoa</taxon>
        <taxon>Arthropoda</taxon>
        <taxon>Hexapoda</taxon>
        <taxon>Insecta</taxon>
        <taxon>Pterygota</taxon>
        <taxon>Neoptera</taxon>
        <taxon>Endopterygota</taxon>
        <taxon>Diptera</taxon>
        <taxon>Nematocera</taxon>
        <taxon>Culicoidea</taxon>
        <taxon>Culicidae</taxon>
        <taxon>Anophelinae</taxon>
        <taxon>Anopheles</taxon>
    </lineage>
</organism>